<evidence type="ECO:0000256" key="6">
    <source>
        <dbReference type="ARBA" id="ARBA00023136"/>
    </source>
</evidence>
<evidence type="ECO:0000256" key="5">
    <source>
        <dbReference type="ARBA" id="ARBA00022729"/>
    </source>
</evidence>
<name>O51857_PSEPU</name>
<evidence type="ECO:0000256" key="2">
    <source>
        <dbReference type="ARBA" id="ARBA00008163"/>
    </source>
</evidence>
<sequence>MNLVCSVRIKSFFILIFLHKNQMDMTASRERLFRDSTIGLIRAITMAISATASQATLASSDVFRFVGYGPVSSAMGGAATAFDVGAAGMMTNPATLSLMAPGSEIHLGLDVIVTDLSVKNQATGETASSNDHSKNRGPYAAPQLAFTYRGGPWAFGLGVFAQGGVGTEYGTKSFLSRATGGLDTGFENSSRLLILNIPFAASYEVNDRLTVGASVDAVWQGLNLDMLMGADQLGSLIGAGRVSGSLVPVLGELPDLRGAHLSFTKNQPVTSGVDAWGVGGRIGMIYKITQATIFGAAYSMESKLADMEGNATLTAVDALVGQVALAGKIKIRDFQTPAQLNLGISHQLNDQWLIAADVSRIFWKHAMKDIDVDFVADNGSNINILLPQNYRNQTALSLGAAYQTGKWTLRGGGRLATQALCSDTVLAVIPAIPTTFGSAGFSYQFTRASKMDFAWIHSFKKEMDNSSLPNTSEPIRVAHAQDSISMAYVYEF</sequence>
<gene>
    <name evidence="8" type="primary">ipbH</name>
</gene>
<keyword evidence="5" id="KW-0732">Signal</keyword>
<evidence type="ECO:0000256" key="4">
    <source>
        <dbReference type="ARBA" id="ARBA00022692"/>
    </source>
</evidence>
<accession>O51857</accession>
<dbReference type="PANTHER" id="PTHR35093">
    <property type="entry name" value="OUTER MEMBRANE PROTEIN NMB0088-RELATED"/>
    <property type="match status" value="1"/>
</dbReference>
<keyword evidence="3" id="KW-1134">Transmembrane beta strand</keyword>
<geneLocation type="plasmid" evidence="8">
    <name>pRE4</name>
</geneLocation>
<dbReference type="PANTHER" id="PTHR35093:SF8">
    <property type="entry name" value="OUTER MEMBRANE PROTEIN NMB0088-RELATED"/>
    <property type="match status" value="1"/>
</dbReference>
<comment type="similarity">
    <text evidence="2">Belongs to the OmpP1/FadL family.</text>
</comment>
<dbReference type="SUPFAM" id="SSF56935">
    <property type="entry name" value="Porins"/>
    <property type="match status" value="1"/>
</dbReference>
<keyword evidence="7" id="KW-0998">Cell outer membrane</keyword>
<evidence type="ECO:0000256" key="1">
    <source>
        <dbReference type="ARBA" id="ARBA00004571"/>
    </source>
</evidence>
<dbReference type="GO" id="GO:0015483">
    <property type="term" value="F:long-chain fatty acid transporting porin activity"/>
    <property type="evidence" value="ECO:0007669"/>
    <property type="project" value="TreeGrafter"/>
</dbReference>
<proteinExistence type="inferred from homology"/>
<evidence type="ECO:0000256" key="3">
    <source>
        <dbReference type="ARBA" id="ARBA00022452"/>
    </source>
</evidence>
<evidence type="ECO:0000313" key="8">
    <source>
        <dbReference type="EMBL" id="AAC03445.1"/>
    </source>
</evidence>
<keyword evidence="6" id="KW-0472">Membrane</keyword>
<reference evidence="8" key="1">
    <citation type="journal article" date="1986" name="J. Bacteriol.">
        <title>Characterization of a plasmid-specified pathway for catabolism of isopropylbenzene in Pseudomonas putida RE204.</title>
        <authorList>
            <person name="Eaton R.W."/>
            <person name="Timmis K.N."/>
        </authorList>
    </citation>
    <scope>NUCLEOTIDE SEQUENCE</scope>
    <source>
        <strain evidence="8">RE204</strain>
        <plasmid evidence="8">pRE4</plasmid>
    </source>
</reference>
<comment type="subcellular location">
    <subcellularLocation>
        <location evidence="1">Cell outer membrane</location>
        <topology evidence="1">Multi-pass membrane protein</topology>
    </subcellularLocation>
</comment>
<dbReference type="Pfam" id="PF03349">
    <property type="entry name" value="Toluene_X"/>
    <property type="match status" value="1"/>
</dbReference>
<evidence type="ECO:0000256" key="7">
    <source>
        <dbReference type="ARBA" id="ARBA00023237"/>
    </source>
</evidence>
<dbReference type="GO" id="GO:0009279">
    <property type="term" value="C:cell outer membrane"/>
    <property type="evidence" value="ECO:0007669"/>
    <property type="project" value="UniProtKB-SubCell"/>
</dbReference>
<organism evidence="8">
    <name type="scientific">Pseudomonas putida</name>
    <name type="common">Arthrobacter siderocapsulatus</name>
    <dbReference type="NCBI Taxonomy" id="303"/>
    <lineage>
        <taxon>Bacteria</taxon>
        <taxon>Pseudomonadati</taxon>
        <taxon>Pseudomonadota</taxon>
        <taxon>Gammaproteobacteria</taxon>
        <taxon>Pseudomonadales</taxon>
        <taxon>Pseudomonadaceae</taxon>
        <taxon>Pseudomonas</taxon>
    </lineage>
</organism>
<dbReference type="AlphaFoldDB" id="O51857"/>
<keyword evidence="8" id="KW-0614">Plasmid</keyword>
<dbReference type="EMBL" id="AF006691">
    <property type="protein sequence ID" value="AAC03445.1"/>
    <property type="molecule type" value="Genomic_DNA"/>
</dbReference>
<keyword evidence="4" id="KW-0812">Transmembrane</keyword>
<dbReference type="Gene3D" id="2.40.160.60">
    <property type="entry name" value="Outer membrane protein transport protein (OMPP1/FadL/TodX)"/>
    <property type="match status" value="1"/>
</dbReference>
<dbReference type="InterPro" id="IPR005017">
    <property type="entry name" value="OMPP1/FadL/TodX"/>
</dbReference>
<protein>
    <submittedName>
        <fullName evidence="8">Outer membrane protein</fullName>
    </submittedName>
</protein>
<reference evidence="8" key="2">
    <citation type="submission" date="1997-06" db="EMBL/GenBank/DDBJ databases">
        <title>Isopropylbenzene catabolic pathway in Pseudomonas putida RE204: sequence analysis of the ipb operon and neighboring DNA from pRE4.</title>
        <authorList>
            <person name="Eaton R.W."/>
            <person name="Selifonova O.V."/>
            <person name="Gedney R.M."/>
        </authorList>
    </citation>
    <scope>NUCLEOTIDE SEQUENCE</scope>
    <source>
        <strain evidence="8">RE204</strain>
        <plasmid evidence="8">pRE4</plasmid>
    </source>
</reference>